<keyword evidence="5 7" id="KW-0556">Organic radical</keyword>
<feature type="domain" description="Glycine radical" evidence="10">
    <location>
        <begin position="636"/>
        <end position="764"/>
    </location>
</feature>
<dbReference type="InterPro" id="IPR005949">
    <property type="entry name" value="Form_AcTrfase"/>
</dbReference>
<keyword evidence="4 8" id="KW-0808">Transferase</keyword>
<evidence type="ECO:0000256" key="4">
    <source>
        <dbReference type="ARBA" id="ARBA00022679"/>
    </source>
</evidence>
<dbReference type="RefSeq" id="WP_276293798.1">
    <property type="nucleotide sequence ID" value="NZ_CP119862.1"/>
</dbReference>
<dbReference type="NCBIfam" id="TIGR01255">
    <property type="entry name" value="pyr_form_ly_1"/>
    <property type="match status" value="1"/>
</dbReference>
<comment type="subcellular location">
    <subcellularLocation>
        <location evidence="1 8">Cytoplasm</location>
    </subcellularLocation>
</comment>
<comment type="caution">
    <text evidence="12">The sequence shown here is derived from an EMBL/GenBank/DDBJ whole genome shotgun (WGS) entry which is preliminary data.</text>
</comment>
<evidence type="ECO:0000256" key="6">
    <source>
        <dbReference type="ARBA" id="ARBA00023315"/>
    </source>
</evidence>
<keyword evidence="6 8" id="KW-0012">Acyltransferase</keyword>
<dbReference type="EMBL" id="JAUJYW010000012">
    <property type="protein sequence ID" value="MDN8601948.1"/>
    <property type="molecule type" value="Genomic_DNA"/>
</dbReference>
<comment type="catalytic activity">
    <reaction evidence="8">
        <text>formate + acetyl-CoA = pyruvate + CoA</text>
        <dbReference type="Rhea" id="RHEA:11844"/>
        <dbReference type="ChEBI" id="CHEBI:15361"/>
        <dbReference type="ChEBI" id="CHEBI:15740"/>
        <dbReference type="ChEBI" id="CHEBI:57287"/>
        <dbReference type="ChEBI" id="CHEBI:57288"/>
        <dbReference type="EC" id="2.3.1.54"/>
    </reaction>
</comment>
<keyword evidence="8" id="KW-0119">Carbohydrate metabolism</keyword>
<keyword evidence="3 8" id="KW-0963">Cytoplasm</keyword>
<dbReference type="SUPFAM" id="SSF51998">
    <property type="entry name" value="PFL-like glycyl radical enzymes"/>
    <property type="match status" value="1"/>
</dbReference>
<dbReference type="PROSITE" id="PS51554">
    <property type="entry name" value="PFL"/>
    <property type="match status" value="1"/>
</dbReference>
<dbReference type="InterPro" id="IPR004184">
    <property type="entry name" value="PFL_dom"/>
</dbReference>
<comment type="similarity">
    <text evidence="2 8">Belongs to the glycyl radical enzyme (GRE) family. PFL subfamily.</text>
</comment>
<dbReference type="Proteomes" id="UP001174867">
    <property type="component" value="Unassembled WGS sequence"/>
</dbReference>
<reference evidence="12 13" key="1">
    <citation type="submission" date="2023-07" db="EMBL/GenBank/DDBJ databases">
        <title>Citrobacter selenititolerans sp. nov., isolated from seleniferous soil.</title>
        <authorList>
            <person name="Zhang S."/>
            <person name="Li K."/>
            <person name="Peng J."/>
            <person name="Wang H."/>
            <person name="Sun J."/>
            <person name="Guo Y."/>
        </authorList>
    </citation>
    <scope>NUCLEOTIDE SEQUENCE [LARGE SCALE GENOMIC DNA]</scope>
    <source>
        <strain evidence="12 13">S2-9</strain>
    </source>
</reference>
<name>A0ABT8Q039_9ENTR</name>
<evidence type="ECO:0000256" key="8">
    <source>
        <dbReference type="RuleBase" id="RU368075"/>
    </source>
</evidence>
<evidence type="ECO:0000256" key="1">
    <source>
        <dbReference type="ARBA" id="ARBA00004496"/>
    </source>
</evidence>
<dbReference type="PANTHER" id="PTHR30191:SF7">
    <property type="entry name" value="PFL-LIKE ENZYME TDCE"/>
    <property type="match status" value="1"/>
</dbReference>
<evidence type="ECO:0000256" key="5">
    <source>
        <dbReference type="ARBA" id="ARBA00022818"/>
    </source>
</evidence>
<dbReference type="EC" id="2.3.1.54" evidence="8"/>
<protein>
    <recommendedName>
        <fullName evidence="8">Formate acetyltransferase</fullName>
        <ecNumber evidence="8">2.3.1.54</ecNumber>
    </recommendedName>
    <alternativeName>
        <fullName evidence="8">Pyruvate formate-lyase</fullName>
    </alternativeName>
</protein>
<evidence type="ECO:0000259" key="10">
    <source>
        <dbReference type="PROSITE" id="PS51149"/>
    </source>
</evidence>
<dbReference type="Pfam" id="PF01228">
    <property type="entry name" value="Gly_radical"/>
    <property type="match status" value="1"/>
</dbReference>
<evidence type="ECO:0000313" key="13">
    <source>
        <dbReference type="Proteomes" id="UP001174867"/>
    </source>
</evidence>
<dbReference type="InterPro" id="IPR019777">
    <property type="entry name" value="Form_AcTrfase_GR_CS"/>
</dbReference>
<dbReference type="PROSITE" id="PS51149">
    <property type="entry name" value="GLY_RADICAL_2"/>
    <property type="match status" value="1"/>
</dbReference>
<keyword evidence="8" id="KW-0313">Glucose metabolism</keyword>
<dbReference type="InterPro" id="IPR001150">
    <property type="entry name" value="Gly_radical"/>
</dbReference>
<evidence type="ECO:0000256" key="2">
    <source>
        <dbReference type="ARBA" id="ARBA00008375"/>
    </source>
</evidence>
<dbReference type="PROSITE" id="PS00850">
    <property type="entry name" value="GLY_RADICAL_1"/>
    <property type="match status" value="1"/>
</dbReference>
<gene>
    <name evidence="12" type="primary">pflB</name>
    <name evidence="12" type="ORF">Q0A17_21415</name>
</gene>
<feature type="region of interest" description="Disordered" evidence="9">
    <location>
        <begin position="622"/>
        <end position="645"/>
    </location>
</feature>
<dbReference type="PIRSF" id="PIRSF000379">
    <property type="entry name" value="For_Ac_trans_1"/>
    <property type="match status" value="1"/>
</dbReference>
<evidence type="ECO:0000256" key="9">
    <source>
        <dbReference type="SAM" id="MobiDB-lite"/>
    </source>
</evidence>
<dbReference type="Gene3D" id="3.20.70.20">
    <property type="match status" value="1"/>
</dbReference>
<dbReference type="GO" id="GO:0008861">
    <property type="term" value="F:formate C-acetyltransferase activity"/>
    <property type="evidence" value="ECO:0007669"/>
    <property type="project" value="UniProtKB-EC"/>
</dbReference>
<dbReference type="CDD" id="cd01678">
    <property type="entry name" value="PFL1"/>
    <property type="match status" value="1"/>
</dbReference>
<comment type="subunit">
    <text evidence="8">Homodimer.</text>
</comment>
<feature type="domain" description="PFL" evidence="11">
    <location>
        <begin position="8"/>
        <end position="629"/>
    </location>
</feature>
<evidence type="ECO:0000259" key="11">
    <source>
        <dbReference type="PROSITE" id="PS51554"/>
    </source>
</evidence>
<feature type="modified residue" description="Glycine radical" evidence="7">
    <location>
        <position position="739"/>
    </location>
</feature>
<evidence type="ECO:0000256" key="3">
    <source>
        <dbReference type="ARBA" id="ARBA00022490"/>
    </source>
</evidence>
<dbReference type="Pfam" id="PF02901">
    <property type="entry name" value="PFL-like"/>
    <property type="match status" value="1"/>
</dbReference>
<accession>A0ABT8Q039</accession>
<proteinExistence type="inferred from homology"/>
<evidence type="ECO:0000256" key="7">
    <source>
        <dbReference type="PROSITE-ProRule" id="PRU00493"/>
    </source>
</evidence>
<keyword evidence="13" id="KW-1185">Reference proteome</keyword>
<organism evidence="12 13">
    <name type="scientific">Citrobacter enshiensis</name>
    <dbReference type="NCBI Taxonomy" id="2971264"/>
    <lineage>
        <taxon>Bacteria</taxon>
        <taxon>Pseudomonadati</taxon>
        <taxon>Pseudomonadota</taxon>
        <taxon>Gammaproteobacteria</taxon>
        <taxon>Enterobacterales</taxon>
        <taxon>Enterobacteriaceae</taxon>
        <taxon>Citrobacter</taxon>
    </lineage>
</organism>
<dbReference type="PANTHER" id="PTHR30191">
    <property type="entry name" value="FORMATE ACETYLTRANSFERASE"/>
    <property type="match status" value="1"/>
</dbReference>
<evidence type="ECO:0000313" key="12">
    <source>
        <dbReference type="EMBL" id="MDN8601948.1"/>
    </source>
</evidence>
<sequence>MKVNIDTSDMLYADAWLGFKGTDWKEEINVRDFIQHNYTPYEGDESFLAEATPATTALWEKVMAGIRIENSTHAPVDFDTNIATTITAHDAGYIEQELEKIVGLQTDKPLKRALHPFGGINMIKSSFDAYGREMDADFEYQYTELRKTHNQGVFDAYSPDMLRCRKSGVLTGLPDGYGRGRIIGDYRRVALYGIRYLVREREQQFADLQSNLEWGQNLEATIRLREELSEHRRALLQMQEMAAKYGCDISRPARNAQEAVQWVYFAYLAAVKSQNGGAMSLGRTASFLDIYIERDFKAGVLTEQQAQELIDHFIMKIRMVRFLRTPEFDTLFSGDPIWATEVIGGMGLDGRTLVTKNSYRYLHTLHTMGPAPEPNLTVLWSEALPIAFKKYAAQVSIVTSSLQYENDDLMRADFDSDDYAIACCVSPMVIGKQMQFFGARANLAKTLLYAINGGVDEKLKIQVGPKTAPLMDDVLDYDTVMESLDHFMDWLAVQYISALNIIHYMHDKYSYEASLMALHDRDVYRTMACGMAGLSVAADSLSAIKYARVKPIRDENGLAVDFEIEGDYPQYGNNDERVDSIACDLVERFMKKIKVLPTYRNAVPTQSILTITSNVVYGQKTGNTPDGRRAGTPFAPGANPMHGRDRKGAVASLTSVAKLPFTYAKDGISYTFSIVPAALGKDDGVRKTNLVGLLDGYFHHEAHVEGGQHLNVNVMNREMLLDAIEHPENYPNLTIRVSGYAVRFNALTREQQQDVISRTFTQAI</sequence>
<comment type="pathway">
    <text evidence="8">Fermentation; pyruvate fermentation; formate from pyruvate: step 1/1.</text>
</comment>
<dbReference type="InterPro" id="IPR050244">
    <property type="entry name" value="Auton_GlycylRad_Cofactor"/>
</dbReference>